<feature type="region of interest" description="Disordered" evidence="6">
    <location>
        <begin position="616"/>
        <end position="645"/>
    </location>
</feature>
<dbReference type="EMBL" id="JH711573">
    <property type="protein sequence ID" value="EIW87343.1"/>
    <property type="molecule type" value="Genomic_DNA"/>
</dbReference>
<dbReference type="PANTHER" id="PTHR45790:SF6">
    <property type="entry name" value="UROPORPHYRINOGEN-III C-METHYLTRANSFERASE"/>
    <property type="match status" value="1"/>
</dbReference>
<feature type="region of interest" description="Disordered" evidence="6">
    <location>
        <begin position="320"/>
        <end position="365"/>
    </location>
</feature>
<dbReference type="Pfam" id="PF13241">
    <property type="entry name" value="NAD_binding_7"/>
    <property type="match status" value="1"/>
</dbReference>
<keyword evidence="10" id="KW-1185">Reference proteome</keyword>
<name>A0A5M3N7D1_CONPW</name>
<dbReference type="InterPro" id="IPR032675">
    <property type="entry name" value="LRR_dom_sf"/>
</dbReference>
<proteinExistence type="inferred from homology"/>
<dbReference type="Gene3D" id="3.80.10.10">
    <property type="entry name" value="Ribonuclease Inhibitor"/>
    <property type="match status" value="1"/>
</dbReference>
<dbReference type="OrthoDB" id="508204at2759"/>
<dbReference type="InterPro" id="IPR000878">
    <property type="entry name" value="4pyrrol_Mease"/>
</dbReference>
<dbReference type="SUPFAM" id="SSF51735">
    <property type="entry name" value="NAD(P)-binding Rossmann-fold domains"/>
    <property type="match status" value="1"/>
</dbReference>
<evidence type="ECO:0000313" key="9">
    <source>
        <dbReference type="EMBL" id="EIW87343.1"/>
    </source>
</evidence>
<comment type="similarity">
    <text evidence="5">In the N-terminal section; belongs to the precorrin methyltransferase family.</text>
</comment>
<dbReference type="SUPFAM" id="SSF53790">
    <property type="entry name" value="Tetrapyrrole methylase"/>
    <property type="match status" value="1"/>
</dbReference>
<dbReference type="Pfam" id="PF00590">
    <property type="entry name" value="TP_methylase"/>
    <property type="match status" value="1"/>
</dbReference>
<evidence type="ECO:0000256" key="1">
    <source>
        <dbReference type="ARBA" id="ARBA00022481"/>
    </source>
</evidence>
<evidence type="ECO:0000259" key="7">
    <source>
        <dbReference type="Pfam" id="PF00590"/>
    </source>
</evidence>
<evidence type="ECO:0000313" key="10">
    <source>
        <dbReference type="Proteomes" id="UP000053558"/>
    </source>
</evidence>
<keyword evidence="4" id="KW-0949">S-adenosyl-L-methionine</keyword>
<dbReference type="Gene3D" id="3.30.950.10">
    <property type="entry name" value="Methyltransferase, Cobalt-precorrin-4 Transmethylase, Domain 2"/>
    <property type="match status" value="1"/>
</dbReference>
<dbReference type="GeneID" id="19201632"/>
<dbReference type="SUPFAM" id="SSF75615">
    <property type="entry name" value="Siroheme synthase middle domains-like"/>
    <property type="match status" value="1"/>
</dbReference>
<dbReference type="AlphaFoldDB" id="A0A5M3N7D1"/>
<dbReference type="KEGG" id="cput:CONPUDRAFT_141493"/>
<dbReference type="InterPro" id="IPR006366">
    <property type="entry name" value="CobA/CysG_C"/>
</dbReference>
<dbReference type="InterPro" id="IPR050161">
    <property type="entry name" value="Siro_Cobalamin_biosynth"/>
</dbReference>
<evidence type="ECO:0000256" key="3">
    <source>
        <dbReference type="ARBA" id="ARBA00022679"/>
    </source>
</evidence>
<organism evidence="9 10">
    <name type="scientific">Coniophora puteana (strain RWD-64-598)</name>
    <name type="common">Brown rot fungus</name>
    <dbReference type="NCBI Taxonomy" id="741705"/>
    <lineage>
        <taxon>Eukaryota</taxon>
        <taxon>Fungi</taxon>
        <taxon>Dikarya</taxon>
        <taxon>Basidiomycota</taxon>
        <taxon>Agaricomycotina</taxon>
        <taxon>Agaricomycetes</taxon>
        <taxon>Agaricomycetidae</taxon>
        <taxon>Boletales</taxon>
        <taxon>Coniophorineae</taxon>
        <taxon>Coniophoraceae</taxon>
        <taxon>Coniophora</taxon>
    </lineage>
</organism>
<gene>
    <name evidence="9" type="ORF">CONPUDRAFT_141493</name>
</gene>
<evidence type="ECO:0000256" key="2">
    <source>
        <dbReference type="ARBA" id="ARBA00022603"/>
    </source>
</evidence>
<evidence type="ECO:0000259" key="8">
    <source>
        <dbReference type="Pfam" id="PF14823"/>
    </source>
</evidence>
<dbReference type="InterPro" id="IPR014776">
    <property type="entry name" value="4pyrrole_Mease_sub2"/>
</dbReference>
<dbReference type="FunFam" id="3.40.1010.10:FF:000006">
    <property type="entry name" value="Siroheme synthase, putative"/>
    <property type="match status" value="1"/>
</dbReference>
<feature type="compositionally biased region" description="Basic and acidic residues" evidence="6">
    <location>
        <begin position="625"/>
        <end position="645"/>
    </location>
</feature>
<evidence type="ECO:0000256" key="6">
    <source>
        <dbReference type="SAM" id="MobiDB-lite"/>
    </source>
</evidence>
<feature type="domain" description="Siroheme biosynthesis protein Met8 C-terminal" evidence="8">
    <location>
        <begin position="278"/>
        <end position="311"/>
    </location>
</feature>
<keyword evidence="3" id="KW-0808">Transferase</keyword>
<dbReference type="CDD" id="cd11642">
    <property type="entry name" value="SUMT"/>
    <property type="match status" value="1"/>
</dbReference>
<dbReference type="InterPro" id="IPR036291">
    <property type="entry name" value="NAD(P)-bd_dom_sf"/>
</dbReference>
<keyword evidence="1" id="KW-0488">Methylation</keyword>
<reference evidence="10" key="1">
    <citation type="journal article" date="2012" name="Science">
        <title>The Paleozoic origin of enzymatic lignin decomposition reconstructed from 31 fungal genomes.</title>
        <authorList>
            <person name="Floudas D."/>
            <person name="Binder M."/>
            <person name="Riley R."/>
            <person name="Barry K."/>
            <person name="Blanchette R.A."/>
            <person name="Henrissat B."/>
            <person name="Martinez A.T."/>
            <person name="Otillar R."/>
            <person name="Spatafora J.W."/>
            <person name="Yadav J.S."/>
            <person name="Aerts A."/>
            <person name="Benoit I."/>
            <person name="Boyd A."/>
            <person name="Carlson A."/>
            <person name="Copeland A."/>
            <person name="Coutinho P.M."/>
            <person name="de Vries R.P."/>
            <person name="Ferreira P."/>
            <person name="Findley K."/>
            <person name="Foster B."/>
            <person name="Gaskell J."/>
            <person name="Glotzer D."/>
            <person name="Gorecki P."/>
            <person name="Heitman J."/>
            <person name="Hesse C."/>
            <person name="Hori C."/>
            <person name="Igarashi K."/>
            <person name="Jurgens J.A."/>
            <person name="Kallen N."/>
            <person name="Kersten P."/>
            <person name="Kohler A."/>
            <person name="Kuees U."/>
            <person name="Kumar T.K.A."/>
            <person name="Kuo A."/>
            <person name="LaButti K."/>
            <person name="Larrondo L.F."/>
            <person name="Lindquist E."/>
            <person name="Ling A."/>
            <person name="Lombard V."/>
            <person name="Lucas S."/>
            <person name="Lundell T."/>
            <person name="Martin R."/>
            <person name="McLaughlin D.J."/>
            <person name="Morgenstern I."/>
            <person name="Morin E."/>
            <person name="Murat C."/>
            <person name="Nagy L.G."/>
            <person name="Nolan M."/>
            <person name="Ohm R.A."/>
            <person name="Patyshakuliyeva A."/>
            <person name="Rokas A."/>
            <person name="Ruiz-Duenas F.J."/>
            <person name="Sabat G."/>
            <person name="Salamov A."/>
            <person name="Samejima M."/>
            <person name="Schmutz J."/>
            <person name="Slot J.C."/>
            <person name="St John F."/>
            <person name="Stenlid J."/>
            <person name="Sun H."/>
            <person name="Sun S."/>
            <person name="Syed K."/>
            <person name="Tsang A."/>
            <person name="Wiebenga A."/>
            <person name="Young D."/>
            <person name="Pisabarro A."/>
            <person name="Eastwood D.C."/>
            <person name="Martin F."/>
            <person name="Cullen D."/>
            <person name="Grigoriev I.V."/>
            <person name="Hibbett D.S."/>
        </authorList>
    </citation>
    <scope>NUCLEOTIDE SEQUENCE [LARGE SCALE GENOMIC DNA]</scope>
    <source>
        <strain evidence="10">RWD-64-598 SS2</strain>
    </source>
</reference>
<keyword evidence="2" id="KW-0489">Methyltransferase</keyword>
<comment type="caution">
    <text evidence="9">The sequence shown here is derived from an EMBL/GenBank/DDBJ whole genome shotgun (WGS) entry which is preliminary data.</text>
</comment>
<feature type="domain" description="Tetrapyrrole methylase" evidence="7">
    <location>
        <begin position="366"/>
        <end position="578"/>
    </location>
</feature>
<dbReference type="Gene3D" id="3.40.50.720">
    <property type="entry name" value="NAD(P)-binding Rossmann-like Domain"/>
    <property type="match status" value="1"/>
</dbReference>
<dbReference type="Gene3D" id="3.40.1010.10">
    <property type="entry name" value="Cobalt-precorrin-4 Transmethylase, Domain 1"/>
    <property type="match status" value="1"/>
</dbReference>
<evidence type="ECO:0000256" key="5">
    <source>
        <dbReference type="ARBA" id="ARBA00035662"/>
    </source>
</evidence>
<sequence>MPHATTAAYPPAIGGASLMVSFRMRGKATLIIGADHLAASRAFAALEAGSRVIVLVAGGLAAACPELRWRAEQQQLTILDWDTLPAPSWITSSSAEDIRIAALDALIAHDFFIALVCVTDTLLSSPSSRPYASAARIHTTCTSRRVPVNVADHPALCDVTFPSTHRFVDHATGEPTPLQLAVSASERGCRIAGRIRREAVARLPREVGGAMAKVAMLRDLAKAEDTSGSTSLALAQADTTLQNGGIGPAADDSEEASASTPNRPVPSRVPSGAETRTDAARRRMKWVAQVSEYWALERLAALREDEMRAVLSGEDVLPSLCSTPPAPGTSATPEAHPSTSTATAPSSPHSLVLSPPPTAKPKKGRILLVGSGPGHPALLTIATRDALMKHADLVLSDKLVPAAVLALIPAHIEVRIARKFPGNAEGAQRELMDAAVEGARRGLCVVRLKQGDVTVYARASEEVFHFRAAGFEPLLIPGVSSALAAPTMAGMPVTQRGVAESFVVCTAVSRAGRKSALPPYVRSRTLVILMGVARLPEVLRDLRERDDGAEYPGHLPIAIIERGSMPDQRAIVSTLEHIQEALESAGEQRPPGMMLVGWAAFALEGSEEVNVLDDDVDSGAVDGKANGDIDASKAETRDERDKQRISTDHEACVALEGGHFLMISQFPTRIMSANDSDLQLIAEVPCQIGALHSEGLSRSEGPPLLPPELLAAIFQLTIEDNNSRTYGVAKQSTVLKLGQLSISGSVFRYLLEPLTELSLLYDPTRLPRTELNQSALQDILAHTPNIIICNLGLTGDLKWPDHSKPAIALPHLTTRRLRLTSDIAMLPHFMGQIKVPQLKTLEIDTVAPGGLNQVNTTIVIGLLARLISKNGCQLKELVVRRMNVPSKMIVRLLDKCPALETLVLDASWGSDVIREVVVRLQVDLKQASQPLWLSRLRRLELGCAYRDAPLVDLRIMVETRASMMARGDKELQVFKFTADRALSDIDCENKVGTLEGCFQEFCGGGRLECQTNSTVL</sequence>
<dbReference type="GO" id="GO:0019354">
    <property type="term" value="P:siroheme biosynthetic process"/>
    <property type="evidence" value="ECO:0007669"/>
    <property type="project" value="InterPro"/>
</dbReference>
<feature type="region of interest" description="Disordered" evidence="6">
    <location>
        <begin position="242"/>
        <end position="279"/>
    </location>
</feature>
<dbReference type="PANTHER" id="PTHR45790">
    <property type="entry name" value="SIROHEME SYNTHASE-RELATED"/>
    <property type="match status" value="1"/>
</dbReference>
<evidence type="ECO:0008006" key="11">
    <source>
        <dbReference type="Google" id="ProtNLM"/>
    </source>
</evidence>
<dbReference type="GO" id="GO:0032259">
    <property type="term" value="P:methylation"/>
    <property type="evidence" value="ECO:0007669"/>
    <property type="project" value="UniProtKB-KW"/>
</dbReference>
<dbReference type="InterPro" id="IPR035996">
    <property type="entry name" value="4pyrrol_Methylase_sf"/>
</dbReference>
<feature type="compositionally biased region" description="Low complexity" evidence="6">
    <location>
        <begin position="328"/>
        <end position="353"/>
    </location>
</feature>
<dbReference type="Pfam" id="PF14823">
    <property type="entry name" value="Sirohm_synth_C"/>
    <property type="match status" value="1"/>
</dbReference>
<dbReference type="InterPro" id="IPR028162">
    <property type="entry name" value="Met8_C"/>
</dbReference>
<dbReference type="Proteomes" id="UP000053558">
    <property type="component" value="Unassembled WGS sequence"/>
</dbReference>
<dbReference type="InterPro" id="IPR014777">
    <property type="entry name" value="4pyrrole_Mease_sub1"/>
</dbReference>
<accession>A0A5M3N7D1</accession>
<protein>
    <recommendedName>
        <fullName evidence="11">Uroporphyrin-III C-methyltransferase</fullName>
    </recommendedName>
</protein>
<evidence type="ECO:0000256" key="4">
    <source>
        <dbReference type="ARBA" id="ARBA00022691"/>
    </source>
</evidence>
<dbReference type="GO" id="GO:0004851">
    <property type="term" value="F:uroporphyrin-III C-methyltransferase activity"/>
    <property type="evidence" value="ECO:0007669"/>
    <property type="project" value="TreeGrafter"/>
</dbReference>
<dbReference type="RefSeq" id="XP_007763865.1">
    <property type="nucleotide sequence ID" value="XM_007765675.1"/>
</dbReference>